<name>A0A3G5A6W7_9VIRU</name>
<accession>A0A3G5A6W7</accession>
<evidence type="ECO:0000313" key="1">
    <source>
        <dbReference type="EMBL" id="AYV82996.1"/>
    </source>
</evidence>
<protein>
    <submittedName>
        <fullName evidence="1">Uncharacterized protein</fullName>
    </submittedName>
</protein>
<dbReference type="EMBL" id="MK072385">
    <property type="protein sequence ID" value="AYV82996.1"/>
    <property type="molecule type" value="Genomic_DNA"/>
</dbReference>
<sequence>MLSDKTMQAISYWRYAVNGKIWTSALNLIISHCAICCEIHIQKPPHKNNMSCSASLTSLEIFRRGRQGC</sequence>
<reference evidence="1" key="1">
    <citation type="submission" date="2018-10" db="EMBL/GenBank/DDBJ databases">
        <title>Hidden diversity of soil giant viruses.</title>
        <authorList>
            <person name="Schulz F."/>
            <person name="Alteio L."/>
            <person name="Goudeau D."/>
            <person name="Ryan E.M."/>
            <person name="Malmstrom R.R."/>
            <person name="Blanchard J."/>
            <person name="Woyke T."/>
        </authorList>
    </citation>
    <scope>NUCLEOTIDE SEQUENCE</scope>
    <source>
        <strain evidence="1">HYV1</strain>
    </source>
</reference>
<organism evidence="1">
    <name type="scientific">Hyperionvirus sp</name>
    <dbReference type="NCBI Taxonomy" id="2487770"/>
    <lineage>
        <taxon>Viruses</taxon>
        <taxon>Varidnaviria</taxon>
        <taxon>Bamfordvirae</taxon>
        <taxon>Nucleocytoviricota</taxon>
        <taxon>Megaviricetes</taxon>
        <taxon>Imitervirales</taxon>
        <taxon>Mimiviridae</taxon>
        <taxon>Klosneuvirinae</taxon>
    </lineage>
</organism>
<gene>
    <name evidence="1" type="ORF">Hyperionvirus3_142</name>
</gene>
<proteinExistence type="predicted"/>